<evidence type="ECO:0000256" key="1">
    <source>
        <dbReference type="ARBA" id="ARBA00012493"/>
    </source>
</evidence>
<dbReference type="InterPro" id="IPR050951">
    <property type="entry name" value="Retrovirus_Pol_polyprotein"/>
</dbReference>
<gene>
    <name evidence="3" type="ORF">KUF71_013752</name>
</gene>
<dbReference type="InterPro" id="IPR036397">
    <property type="entry name" value="RNaseH_sf"/>
</dbReference>
<name>A0AAE1LMU9_9NEOP</name>
<reference evidence="3" key="1">
    <citation type="submission" date="2021-07" db="EMBL/GenBank/DDBJ databases">
        <authorList>
            <person name="Catto M.A."/>
            <person name="Jacobson A."/>
            <person name="Kennedy G."/>
            <person name="Labadie P."/>
            <person name="Hunt B.G."/>
            <person name="Srinivasan R."/>
        </authorList>
    </citation>
    <scope>NUCLEOTIDE SEQUENCE</scope>
    <source>
        <strain evidence="3">PL_HMW_Pooled</strain>
        <tissue evidence="3">Head</tissue>
    </source>
</reference>
<dbReference type="InterPro" id="IPR012337">
    <property type="entry name" value="RNaseH-like_sf"/>
</dbReference>
<dbReference type="PANTHER" id="PTHR37984:SF5">
    <property type="entry name" value="PROTEIN NYNRIN-LIKE"/>
    <property type="match status" value="1"/>
</dbReference>
<dbReference type="Gene3D" id="3.30.420.10">
    <property type="entry name" value="Ribonuclease H-like superfamily/Ribonuclease H"/>
    <property type="match status" value="1"/>
</dbReference>
<comment type="caution">
    <text evidence="3">The sequence shown here is derived from an EMBL/GenBank/DDBJ whole genome shotgun (WGS) entry which is preliminary data.</text>
</comment>
<evidence type="ECO:0000259" key="2">
    <source>
        <dbReference type="PROSITE" id="PS50994"/>
    </source>
</evidence>
<feature type="domain" description="Integrase catalytic" evidence="2">
    <location>
        <begin position="112"/>
        <end position="271"/>
    </location>
</feature>
<dbReference type="InterPro" id="IPR001584">
    <property type="entry name" value="Integrase_cat-core"/>
</dbReference>
<dbReference type="GO" id="GO:0003676">
    <property type="term" value="F:nucleic acid binding"/>
    <property type="evidence" value="ECO:0007669"/>
    <property type="project" value="InterPro"/>
</dbReference>
<evidence type="ECO:0000313" key="4">
    <source>
        <dbReference type="Proteomes" id="UP001219518"/>
    </source>
</evidence>
<proteinExistence type="predicted"/>
<dbReference type="PROSITE" id="PS50994">
    <property type="entry name" value="INTEGRASE"/>
    <property type="match status" value="1"/>
</dbReference>
<dbReference type="GO" id="GO:0015074">
    <property type="term" value="P:DNA integration"/>
    <property type="evidence" value="ECO:0007669"/>
    <property type="project" value="InterPro"/>
</dbReference>
<dbReference type="EMBL" id="JAHWGI010001231">
    <property type="protein sequence ID" value="KAK3925503.1"/>
    <property type="molecule type" value="Genomic_DNA"/>
</dbReference>
<dbReference type="GO" id="GO:0003964">
    <property type="term" value="F:RNA-directed DNA polymerase activity"/>
    <property type="evidence" value="ECO:0007669"/>
    <property type="project" value="UniProtKB-EC"/>
</dbReference>
<dbReference type="AlphaFoldDB" id="A0AAE1LMU9"/>
<dbReference type="PANTHER" id="PTHR37984">
    <property type="entry name" value="PROTEIN CBG26694"/>
    <property type="match status" value="1"/>
</dbReference>
<sequence length="357" mass="41414">MLNNVSMNPVAYPLWELEGYQLYKKIFTGISPEATWVRVVPKEKRKEVYVECHDAPLSGHFGFYKTFNRIRMLYYWPCMRKEILEYVSGCRVCIEFKAKNTAPEGLMGARRVVTAPMQIISCDLMGPLPRSSSGYSYLVVTNCWFTKYVWARPLRDATAKAVACHLEEDVFWKFGAPKTLACDNGQQYKSKEVTSMCEKYGVKMLFNFAYHPQSNPTERVNRVLKTMLASYVDGNQKSWDRKLPQLVAAINSARSEVTKFTSHFLMFGRQLNFHAQADDKESPVEDGEDLEFAREAHVVKLKELDELRGEVEDRLKTAYEKNAKRYNLRRRDVEYEVVWFIVGILLKVIKREISLLS</sequence>
<organism evidence="3 4">
    <name type="scientific">Frankliniella fusca</name>
    <dbReference type="NCBI Taxonomy" id="407009"/>
    <lineage>
        <taxon>Eukaryota</taxon>
        <taxon>Metazoa</taxon>
        <taxon>Ecdysozoa</taxon>
        <taxon>Arthropoda</taxon>
        <taxon>Hexapoda</taxon>
        <taxon>Insecta</taxon>
        <taxon>Pterygota</taxon>
        <taxon>Neoptera</taxon>
        <taxon>Paraneoptera</taxon>
        <taxon>Thysanoptera</taxon>
        <taxon>Terebrantia</taxon>
        <taxon>Thripoidea</taxon>
        <taxon>Thripidae</taxon>
        <taxon>Frankliniella</taxon>
    </lineage>
</organism>
<accession>A0AAE1LMU9</accession>
<dbReference type="Pfam" id="PF17921">
    <property type="entry name" value="Integrase_H2C2"/>
    <property type="match status" value="1"/>
</dbReference>
<protein>
    <recommendedName>
        <fullName evidence="1">RNA-directed DNA polymerase</fullName>
        <ecNumber evidence="1">2.7.7.49</ecNumber>
    </recommendedName>
</protein>
<keyword evidence="4" id="KW-1185">Reference proteome</keyword>
<dbReference type="SUPFAM" id="SSF53098">
    <property type="entry name" value="Ribonuclease H-like"/>
    <property type="match status" value="1"/>
</dbReference>
<evidence type="ECO:0000313" key="3">
    <source>
        <dbReference type="EMBL" id="KAK3925503.1"/>
    </source>
</evidence>
<dbReference type="Gene3D" id="1.10.340.70">
    <property type="match status" value="1"/>
</dbReference>
<dbReference type="Proteomes" id="UP001219518">
    <property type="component" value="Unassembled WGS sequence"/>
</dbReference>
<dbReference type="Pfam" id="PF00665">
    <property type="entry name" value="rve"/>
    <property type="match status" value="1"/>
</dbReference>
<dbReference type="EC" id="2.7.7.49" evidence="1"/>
<dbReference type="FunFam" id="1.10.340.70:FF:000001">
    <property type="entry name" value="Retrovirus-related Pol polyprotein from transposon gypsy-like Protein"/>
    <property type="match status" value="1"/>
</dbReference>
<reference evidence="3" key="2">
    <citation type="journal article" date="2023" name="BMC Genomics">
        <title>Pest status, molecular evolution, and epigenetic factors derived from the genome assembly of Frankliniella fusca, a thysanopteran phytovirus vector.</title>
        <authorList>
            <person name="Catto M.A."/>
            <person name="Labadie P.E."/>
            <person name="Jacobson A.L."/>
            <person name="Kennedy G.G."/>
            <person name="Srinivasan R."/>
            <person name="Hunt B.G."/>
        </authorList>
    </citation>
    <scope>NUCLEOTIDE SEQUENCE</scope>
    <source>
        <strain evidence="3">PL_HMW_Pooled</strain>
    </source>
</reference>
<dbReference type="InterPro" id="IPR041588">
    <property type="entry name" value="Integrase_H2C2"/>
</dbReference>
<dbReference type="FunFam" id="3.30.420.10:FF:000032">
    <property type="entry name" value="Retrovirus-related Pol polyprotein from transposon 297-like Protein"/>
    <property type="match status" value="1"/>
</dbReference>